<dbReference type="InterPro" id="IPR025669">
    <property type="entry name" value="AAA_dom"/>
</dbReference>
<sequence length="263" mass="29089">MIITIASGKGGVGKTTTSANLSVALSKLGKRVLVIDGDISMANLGLIFNFEKKKPNLHDVLAGEAYVKDAIYKHKTGVYVLPTSLSIEGYKKSDLDLFPEVVNEVADEYDYVIIDAPAGLNRDMAMHLAIADKLMLIVTPELFSIVDGLRIKESAEMAGTPLMGIVLNRTGRDFAEMGEDEIEMLIKGRIIGNIPEDENIRTATLKKMTVLEYSPNSPSSKAYMELALRVVGSYVDIEKIEKMHKESFLQKIKRKITNVFSRF</sequence>
<evidence type="ECO:0000256" key="2">
    <source>
        <dbReference type="ARBA" id="ARBA00022840"/>
    </source>
</evidence>
<name>F6BBR0_METIK</name>
<dbReference type="GO" id="GO:0005829">
    <property type="term" value="C:cytosol"/>
    <property type="evidence" value="ECO:0007669"/>
    <property type="project" value="TreeGrafter"/>
</dbReference>
<evidence type="ECO:0000256" key="3">
    <source>
        <dbReference type="PIRSR" id="PIRSR003092-1"/>
    </source>
</evidence>
<dbReference type="InterPro" id="IPR025501">
    <property type="entry name" value="MinD_FleN"/>
</dbReference>
<dbReference type="GO" id="GO:0051301">
    <property type="term" value="P:cell division"/>
    <property type="evidence" value="ECO:0007669"/>
    <property type="project" value="UniProtKB-KW"/>
</dbReference>
<dbReference type="InterPro" id="IPR010224">
    <property type="entry name" value="MinD_archaea"/>
</dbReference>
<dbReference type="PANTHER" id="PTHR43384">
    <property type="entry name" value="SEPTUM SITE-DETERMINING PROTEIN MIND HOMOLOG, CHLOROPLASTIC-RELATED"/>
    <property type="match status" value="1"/>
</dbReference>
<proteinExistence type="predicted"/>
<dbReference type="PANTHER" id="PTHR43384:SF10">
    <property type="entry name" value="ATPASE INVOLVED IN CHROMOSOME PARTITIONING, PARA_MIND FAMILY"/>
    <property type="match status" value="1"/>
</dbReference>
<dbReference type="AlphaFoldDB" id="F6BBR0"/>
<evidence type="ECO:0000256" key="1">
    <source>
        <dbReference type="ARBA" id="ARBA00022741"/>
    </source>
</evidence>
<keyword evidence="5" id="KW-0132">Cell division</keyword>
<dbReference type="EMBL" id="CP002737">
    <property type="protein sequence ID" value="AEF97190.1"/>
    <property type="molecule type" value="Genomic_DNA"/>
</dbReference>
<dbReference type="FunFam" id="3.40.50.300:FF:000285">
    <property type="entry name" value="Sporulation initiation inhibitor Soj"/>
    <property type="match status" value="1"/>
</dbReference>
<dbReference type="GO" id="GO:0005524">
    <property type="term" value="F:ATP binding"/>
    <property type="evidence" value="ECO:0007669"/>
    <property type="project" value="UniProtKB-KW"/>
</dbReference>
<dbReference type="InterPro" id="IPR027417">
    <property type="entry name" value="P-loop_NTPase"/>
</dbReference>
<accession>F6BBR0</accession>
<organism evidence="6">
    <name type="scientific">Methanotorris igneus (strain DSM 5666 / JCM 11834 / Kol 5)</name>
    <dbReference type="NCBI Taxonomy" id="880724"/>
    <lineage>
        <taxon>Archaea</taxon>
        <taxon>Methanobacteriati</taxon>
        <taxon>Methanobacteriota</taxon>
        <taxon>Methanomada group</taxon>
        <taxon>Methanococci</taxon>
        <taxon>Methanococcales</taxon>
        <taxon>Methanocaldococcaceae</taxon>
        <taxon>Methanotorris</taxon>
    </lineage>
</organism>
<reference evidence="5 6" key="1">
    <citation type="submission" date="2011-05" db="EMBL/GenBank/DDBJ databases">
        <title>Complete sequence of Methanotorris igneus Kol 5.</title>
        <authorList>
            <consortium name="US DOE Joint Genome Institute"/>
            <person name="Lucas S."/>
            <person name="Han J."/>
            <person name="Lapidus A."/>
            <person name="Cheng J.-F."/>
            <person name="Goodwin L."/>
            <person name="Pitluck S."/>
            <person name="Peters L."/>
            <person name="Mikhailova N."/>
            <person name="Chertkov O."/>
            <person name="Han C."/>
            <person name="Tapia R."/>
            <person name="Land M."/>
            <person name="Hauser L."/>
            <person name="Kyrpides N."/>
            <person name="Ivanova N."/>
            <person name="Pagani I."/>
            <person name="Sieprawska-Lupa M."/>
            <person name="Whitman W."/>
            <person name="Woyke T."/>
        </authorList>
    </citation>
    <scope>NUCLEOTIDE SEQUENCE [LARGE SCALE GENOMIC DNA]</scope>
    <source>
        <strain evidence="6">DSM 5666 / JCM 11834 / Kol 5</strain>
    </source>
</reference>
<dbReference type="SUPFAM" id="SSF52540">
    <property type="entry name" value="P-loop containing nucleoside triphosphate hydrolases"/>
    <property type="match status" value="1"/>
</dbReference>
<dbReference type="GO" id="GO:0051782">
    <property type="term" value="P:negative regulation of cell division"/>
    <property type="evidence" value="ECO:0007669"/>
    <property type="project" value="TreeGrafter"/>
</dbReference>
<feature type="binding site" evidence="3">
    <location>
        <begin position="9"/>
        <end position="16"/>
    </location>
    <ligand>
        <name>ATP</name>
        <dbReference type="ChEBI" id="CHEBI:30616"/>
    </ligand>
</feature>
<dbReference type="PIRSF" id="PIRSF003092">
    <property type="entry name" value="MinD"/>
    <property type="match status" value="1"/>
</dbReference>
<feature type="domain" description="AAA" evidence="4">
    <location>
        <begin position="2"/>
        <end position="145"/>
    </location>
</feature>
<keyword evidence="1 3" id="KW-0547">Nucleotide-binding</keyword>
<dbReference type="Pfam" id="PF13614">
    <property type="entry name" value="AAA_31"/>
    <property type="match status" value="1"/>
</dbReference>
<evidence type="ECO:0000313" key="6">
    <source>
        <dbReference type="Proteomes" id="UP000009227"/>
    </source>
</evidence>
<dbReference type="GeneID" id="10644531"/>
<keyword evidence="6" id="KW-1185">Reference proteome</keyword>
<dbReference type="OrthoDB" id="31168at2157"/>
<dbReference type="Proteomes" id="UP000009227">
    <property type="component" value="Chromosome"/>
</dbReference>
<dbReference type="Gene3D" id="3.40.50.300">
    <property type="entry name" value="P-loop containing nucleotide triphosphate hydrolases"/>
    <property type="match status" value="1"/>
</dbReference>
<protein>
    <submittedName>
        <fullName evidence="5">Cell division ATPase MinD</fullName>
    </submittedName>
</protein>
<evidence type="ECO:0000259" key="4">
    <source>
        <dbReference type="Pfam" id="PF13614"/>
    </source>
</evidence>
<gene>
    <name evidence="5" type="ordered locus">Metig_1658</name>
</gene>
<dbReference type="NCBIfam" id="TIGR01969">
    <property type="entry name" value="minD_arch"/>
    <property type="match status" value="1"/>
</dbReference>
<evidence type="ECO:0000313" key="5">
    <source>
        <dbReference type="EMBL" id="AEF97190.1"/>
    </source>
</evidence>
<keyword evidence="5" id="KW-0131">Cell cycle</keyword>
<dbReference type="STRING" id="880724.Metig_1658"/>
<dbReference type="RefSeq" id="WP_013799781.1">
    <property type="nucleotide sequence ID" value="NC_015562.1"/>
</dbReference>
<dbReference type="GO" id="GO:0016887">
    <property type="term" value="F:ATP hydrolysis activity"/>
    <property type="evidence" value="ECO:0007669"/>
    <property type="project" value="TreeGrafter"/>
</dbReference>
<dbReference type="InterPro" id="IPR050625">
    <property type="entry name" value="ParA/MinD_ATPase"/>
</dbReference>
<keyword evidence="2 3" id="KW-0067">ATP-binding</keyword>
<dbReference type="KEGG" id="mig:Metig_1658"/>
<dbReference type="GO" id="GO:0009898">
    <property type="term" value="C:cytoplasmic side of plasma membrane"/>
    <property type="evidence" value="ECO:0007669"/>
    <property type="project" value="TreeGrafter"/>
</dbReference>
<dbReference type="HOGENOM" id="CLU_037612_0_3_2"/>